<keyword evidence="2" id="KW-1185">Reference proteome</keyword>
<evidence type="ECO:0000313" key="1">
    <source>
        <dbReference type="EMBL" id="KAK9228890.1"/>
    </source>
</evidence>
<dbReference type="PANTHER" id="PTHR47186">
    <property type="entry name" value="LEUCINE-RICH REPEAT-CONTAINING PROTEIN 57"/>
    <property type="match status" value="1"/>
</dbReference>
<organism evidence="1 2">
    <name type="scientific">Citrus x changshan-huyou</name>
    <dbReference type="NCBI Taxonomy" id="2935761"/>
    <lineage>
        <taxon>Eukaryota</taxon>
        <taxon>Viridiplantae</taxon>
        <taxon>Streptophyta</taxon>
        <taxon>Embryophyta</taxon>
        <taxon>Tracheophyta</taxon>
        <taxon>Spermatophyta</taxon>
        <taxon>Magnoliopsida</taxon>
        <taxon>eudicotyledons</taxon>
        <taxon>Gunneridae</taxon>
        <taxon>Pentapetalae</taxon>
        <taxon>rosids</taxon>
        <taxon>malvids</taxon>
        <taxon>Sapindales</taxon>
        <taxon>Rutaceae</taxon>
        <taxon>Aurantioideae</taxon>
        <taxon>Citrus</taxon>
    </lineage>
</organism>
<proteinExistence type="predicted"/>
<dbReference type="SUPFAM" id="SSF52058">
    <property type="entry name" value="L domain-like"/>
    <property type="match status" value="1"/>
</dbReference>
<dbReference type="Proteomes" id="UP001428341">
    <property type="component" value="Unassembled WGS sequence"/>
</dbReference>
<protein>
    <submittedName>
        <fullName evidence="1">Uncharacterized protein</fullName>
    </submittedName>
</protein>
<dbReference type="AlphaFoldDB" id="A0AAP0N2I9"/>
<name>A0AAP0N2I9_9ROSI</name>
<evidence type="ECO:0000313" key="2">
    <source>
        <dbReference type="Proteomes" id="UP001428341"/>
    </source>
</evidence>
<dbReference type="PANTHER" id="PTHR47186:SF30">
    <property type="entry name" value="EF-HAND DOMAIN-CONTAINING PROTEIN"/>
    <property type="match status" value="1"/>
</dbReference>
<dbReference type="InterPro" id="IPR032675">
    <property type="entry name" value="LRR_dom_sf"/>
</dbReference>
<sequence length="120" mass="13355">MLCKLYNLQTLDLSWRSSLRNLPQGMGKLIKLRHGENVGTPLSYMPTGIERCSYLALLLKQAMQDIDFQSLSSLIFPNLESRIEALQGKGNGSFQVTSCRMMADPITRHQGIVAGLPDSK</sequence>
<comment type="caution">
    <text evidence="1">The sequence shown here is derived from an EMBL/GenBank/DDBJ whole genome shotgun (WGS) entry which is preliminary data.</text>
</comment>
<accession>A0AAP0N2I9</accession>
<reference evidence="1 2" key="1">
    <citation type="submission" date="2024-05" db="EMBL/GenBank/DDBJ databases">
        <title>Haplotype-resolved chromosome-level genome assembly of Huyou (Citrus changshanensis).</title>
        <authorList>
            <person name="Miao C."/>
            <person name="Chen W."/>
            <person name="Wu Y."/>
            <person name="Wang L."/>
            <person name="Zhao S."/>
            <person name="Grierson D."/>
            <person name="Xu C."/>
            <person name="Chen K."/>
        </authorList>
    </citation>
    <scope>NUCLEOTIDE SEQUENCE [LARGE SCALE GENOMIC DNA]</scope>
    <source>
        <strain evidence="1">01-14</strain>
        <tissue evidence="1">Leaf</tissue>
    </source>
</reference>
<dbReference type="Gene3D" id="3.80.10.10">
    <property type="entry name" value="Ribonuclease Inhibitor"/>
    <property type="match status" value="1"/>
</dbReference>
<dbReference type="EMBL" id="JBCGBO010000001">
    <property type="protein sequence ID" value="KAK9228890.1"/>
    <property type="molecule type" value="Genomic_DNA"/>
</dbReference>
<gene>
    <name evidence="1" type="ORF">WN944_021847</name>
</gene>